<reference evidence="3" key="2">
    <citation type="submission" date="2014-03" db="EMBL/GenBank/DDBJ databases">
        <authorList>
            <person name="Genoscope - CEA"/>
        </authorList>
    </citation>
    <scope>NUCLEOTIDE SEQUENCE</scope>
</reference>
<keyword evidence="2" id="KW-0732">Signal</keyword>
<organism evidence="3 4">
    <name type="scientific">Oncorhynchus mykiss</name>
    <name type="common">Rainbow trout</name>
    <name type="synonym">Salmo gairdneri</name>
    <dbReference type="NCBI Taxonomy" id="8022"/>
    <lineage>
        <taxon>Eukaryota</taxon>
        <taxon>Metazoa</taxon>
        <taxon>Chordata</taxon>
        <taxon>Craniata</taxon>
        <taxon>Vertebrata</taxon>
        <taxon>Euteleostomi</taxon>
        <taxon>Actinopterygii</taxon>
        <taxon>Neopterygii</taxon>
        <taxon>Teleostei</taxon>
        <taxon>Protacanthopterygii</taxon>
        <taxon>Salmoniformes</taxon>
        <taxon>Salmonidae</taxon>
        <taxon>Salmoninae</taxon>
        <taxon>Oncorhynchus</taxon>
    </lineage>
</organism>
<feature type="compositionally biased region" description="Basic and acidic residues" evidence="1">
    <location>
        <begin position="62"/>
        <end position="71"/>
    </location>
</feature>
<dbReference type="STRING" id="8022.A0A060YW26"/>
<dbReference type="Proteomes" id="UP000193380">
    <property type="component" value="Unassembled WGS sequence"/>
</dbReference>
<feature type="signal peptide" evidence="2">
    <location>
        <begin position="1"/>
        <end position="24"/>
    </location>
</feature>
<sequence length="131" mass="14076">MQTGPSTVLSCALLLLWIQTLTQACRGDELPRDVVLDWFKQRLLDGLGLEQPPEPSHQAPDGGRESAEAGRGHRRSTRVGGQPGHRTTGGITRRAMSKSSSSPALTLPVIAQTPHQRREPPATSPTTSNPP</sequence>
<evidence type="ECO:0000313" key="3">
    <source>
        <dbReference type="EMBL" id="CDQ95742.1"/>
    </source>
</evidence>
<dbReference type="PaxDb" id="8022-A0A060YW26"/>
<dbReference type="EMBL" id="FR922492">
    <property type="protein sequence ID" value="CDQ95742.1"/>
    <property type="molecule type" value="Genomic_DNA"/>
</dbReference>
<proteinExistence type="predicted"/>
<feature type="chain" id="PRO_5001591973" evidence="2">
    <location>
        <begin position="25"/>
        <end position="131"/>
    </location>
</feature>
<evidence type="ECO:0000256" key="1">
    <source>
        <dbReference type="SAM" id="MobiDB-lite"/>
    </source>
</evidence>
<dbReference type="AlphaFoldDB" id="A0A060YW26"/>
<evidence type="ECO:0000256" key="2">
    <source>
        <dbReference type="SAM" id="SignalP"/>
    </source>
</evidence>
<accession>A0A060YW26</accession>
<protein>
    <submittedName>
        <fullName evidence="3">Uncharacterized protein</fullName>
    </submittedName>
</protein>
<feature type="region of interest" description="Disordered" evidence="1">
    <location>
        <begin position="47"/>
        <end position="131"/>
    </location>
</feature>
<evidence type="ECO:0000313" key="4">
    <source>
        <dbReference type="Proteomes" id="UP000193380"/>
    </source>
</evidence>
<name>A0A060YW26_ONCMY</name>
<gene>
    <name evidence="3" type="ORF">GSONMT00008450001</name>
</gene>
<reference evidence="3" key="1">
    <citation type="journal article" date="2014" name="Nat. Commun.">
        <title>The rainbow trout genome provides novel insights into evolution after whole-genome duplication in vertebrates.</title>
        <authorList>
            <person name="Berthelot C."/>
            <person name="Brunet F."/>
            <person name="Chalopin D."/>
            <person name="Juanchich A."/>
            <person name="Bernard M."/>
            <person name="Noel B."/>
            <person name="Bento P."/>
            <person name="Da Silva C."/>
            <person name="Labadie K."/>
            <person name="Alberti A."/>
            <person name="Aury J.M."/>
            <person name="Louis A."/>
            <person name="Dehais P."/>
            <person name="Bardou P."/>
            <person name="Montfort J."/>
            <person name="Klopp C."/>
            <person name="Cabau C."/>
            <person name="Gaspin C."/>
            <person name="Thorgaard G.H."/>
            <person name="Boussaha M."/>
            <person name="Quillet E."/>
            <person name="Guyomard R."/>
            <person name="Galiana D."/>
            <person name="Bobe J."/>
            <person name="Volff J.N."/>
            <person name="Genet C."/>
            <person name="Wincker P."/>
            <person name="Jaillon O."/>
            <person name="Roest Crollius H."/>
            <person name="Guiguen Y."/>
        </authorList>
    </citation>
    <scope>NUCLEOTIDE SEQUENCE [LARGE SCALE GENOMIC DNA]</scope>
</reference>